<name>W9XUJ6_9EURO</name>
<reference evidence="3 4" key="1">
    <citation type="submission" date="2013-03" db="EMBL/GenBank/DDBJ databases">
        <title>The Genome Sequence of Capronia epimyces CBS 606.96.</title>
        <authorList>
            <consortium name="The Broad Institute Genomics Platform"/>
            <person name="Cuomo C."/>
            <person name="de Hoog S."/>
            <person name="Gorbushina A."/>
            <person name="Walker B."/>
            <person name="Young S.K."/>
            <person name="Zeng Q."/>
            <person name="Gargeya S."/>
            <person name="Fitzgerald M."/>
            <person name="Haas B."/>
            <person name="Abouelleil A."/>
            <person name="Allen A.W."/>
            <person name="Alvarado L."/>
            <person name="Arachchi H.M."/>
            <person name="Berlin A.M."/>
            <person name="Chapman S.B."/>
            <person name="Gainer-Dewar J."/>
            <person name="Goldberg J."/>
            <person name="Griggs A."/>
            <person name="Gujja S."/>
            <person name="Hansen M."/>
            <person name="Howarth C."/>
            <person name="Imamovic A."/>
            <person name="Ireland A."/>
            <person name="Larimer J."/>
            <person name="McCowan C."/>
            <person name="Murphy C."/>
            <person name="Pearson M."/>
            <person name="Poon T.W."/>
            <person name="Priest M."/>
            <person name="Roberts A."/>
            <person name="Saif S."/>
            <person name="Shea T."/>
            <person name="Sisk P."/>
            <person name="Sykes S."/>
            <person name="Wortman J."/>
            <person name="Nusbaum C."/>
            <person name="Birren B."/>
        </authorList>
    </citation>
    <scope>NUCLEOTIDE SEQUENCE [LARGE SCALE GENOMIC DNA]</scope>
    <source>
        <strain evidence="3 4">CBS 606.96</strain>
    </source>
</reference>
<dbReference type="Proteomes" id="UP000019478">
    <property type="component" value="Unassembled WGS sequence"/>
</dbReference>
<feature type="region of interest" description="Disordered" evidence="2">
    <location>
        <begin position="263"/>
        <end position="299"/>
    </location>
</feature>
<gene>
    <name evidence="3" type="ORF">A1O3_07303</name>
</gene>
<dbReference type="EMBL" id="AMGY01000006">
    <property type="protein sequence ID" value="EXJ81015.1"/>
    <property type="molecule type" value="Genomic_DNA"/>
</dbReference>
<dbReference type="OrthoDB" id="342730at2759"/>
<evidence type="ECO:0000256" key="2">
    <source>
        <dbReference type="SAM" id="MobiDB-lite"/>
    </source>
</evidence>
<accession>W9XUJ6</accession>
<dbReference type="HOGENOM" id="CLU_529958_0_0_1"/>
<protein>
    <recommendedName>
        <fullName evidence="5">RING-type domain-containing protein</fullName>
    </recommendedName>
</protein>
<comment type="caution">
    <text evidence="3">The sequence shown here is derived from an EMBL/GenBank/DDBJ whole genome shotgun (WGS) entry which is preliminary data.</text>
</comment>
<feature type="region of interest" description="Disordered" evidence="2">
    <location>
        <begin position="318"/>
        <end position="354"/>
    </location>
</feature>
<dbReference type="GeneID" id="19171403"/>
<dbReference type="RefSeq" id="XP_007735603.1">
    <property type="nucleotide sequence ID" value="XM_007737413.1"/>
</dbReference>
<proteinExistence type="predicted"/>
<keyword evidence="4" id="KW-1185">Reference proteome</keyword>
<feature type="coiled-coil region" evidence="1">
    <location>
        <begin position="35"/>
        <end position="69"/>
    </location>
</feature>
<keyword evidence="1" id="KW-0175">Coiled coil</keyword>
<evidence type="ECO:0000313" key="3">
    <source>
        <dbReference type="EMBL" id="EXJ81015.1"/>
    </source>
</evidence>
<evidence type="ECO:0000313" key="4">
    <source>
        <dbReference type="Proteomes" id="UP000019478"/>
    </source>
</evidence>
<organism evidence="3 4">
    <name type="scientific">Capronia epimyces CBS 606.96</name>
    <dbReference type="NCBI Taxonomy" id="1182542"/>
    <lineage>
        <taxon>Eukaryota</taxon>
        <taxon>Fungi</taxon>
        <taxon>Dikarya</taxon>
        <taxon>Ascomycota</taxon>
        <taxon>Pezizomycotina</taxon>
        <taxon>Eurotiomycetes</taxon>
        <taxon>Chaetothyriomycetidae</taxon>
        <taxon>Chaetothyriales</taxon>
        <taxon>Herpotrichiellaceae</taxon>
        <taxon>Capronia</taxon>
    </lineage>
</organism>
<evidence type="ECO:0008006" key="5">
    <source>
        <dbReference type="Google" id="ProtNLM"/>
    </source>
</evidence>
<sequence length="524" mass="56926">MSSNAGSLAPQPHFPSFSPPPSIPPTGQQQPVLKTGDLRQRLEDLDTEAKSLRTNQAQLEAQLKGIRNRIAANDSVIQGMMKQLDQQAFIDQRAERQSAFRATVLDDDNVVEALRRKAGDEADFKSALLAIVTNRAKHDDNNVVGAALMTELSGDVLPFLHEVATQVLECDNDIDAATLKAPSVDDGETAMPSAADEPQRLCSMPPAMSMRSPSVKSEPSSVQTLPTTAQSMSTTLTAAAAAAPAPLARGARTQTHSRLVQPIGPGPGSRPRPHAQFRAVPAAGSESEAPDPAHMSRAEKNFPGLLGSLLKGQEMLRPKNTPAANLKRARESVETGATPANDPPTKQVKKQRLEKEPAYTPTFAAFIKQLETVHVEGKPITELIKCSRCQQFKPKCRILVCMHLYCHKCVLTLRAEAEKGNPVTGFRAFCVKPDCNGLVSGKTSVVESEAMAFLKWYDEQPADLTSTAAQLHVLNGALDEFPDDPEIERKLNVVHAQINKFRLTAQPDVRCNLLQLVKLARKPY</sequence>
<feature type="region of interest" description="Disordered" evidence="2">
    <location>
        <begin position="1"/>
        <end position="31"/>
    </location>
</feature>
<dbReference type="AlphaFoldDB" id="W9XUJ6"/>
<dbReference type="CDD" id="cd16449">
    <property type="entry name" value="RING-HC"/>
    <property type="match status" value="1"/>
</dbReference>
<evidence type="ECO:0000256" key="1">
    <source>
        <dbReference type="SAM" id="Coils"/>
    </source>
</evidence>